<feature type="binding site" evidence="10">
    <location>
        <begin position="228"/>
        <end position="236"/>
    </location>
    <ligand>
        <name>GTP</name>
        <dbReference type="ChEBI" id="CHEBI:37565"/>
    </ligand>
</feature>
<evidence type="ECO:0000256" key="8">
    <source>
        <dbReference type="ARBA" id="ARBA00022884"/>
    </source>
</evidence>
<organism evidence="14 15">
    <name type="scientific">Paenibacillus terricola</name>
    <dbReference type="NCBI Taxonomy" id="2763503"/>
    <lineage>
        <taxon>Bacteria</taxon>
        <taxon>Bacillati</taxon>
        <taxon>Bacillota</taxon>
        <taxon>Bacilli</taxon>
        <taxon>Bacillales</taxon>
        <taxon>Paenibacillaceae</taxon>
        <taxon>Paenibacillus</taxon>
    </lineage>
</organism>
<sequence>MNFIRGAKHLNHNTPIKGYKTSVLQAYGWNEQWEKKAAEAAAEHHQARALVPARVTAQFSHVYRVMTNEGERLGTVAGRYQYEASGKGDYPAVGDWVMAELAPGDERVVIHALLPRQSAVSRKVAGSQWQEQVIGANIDFLFLVIALNQDFNLRRIERYLTAAMGSCAQPVIVLTKADLCPNPEEMAEQTRAFIPASVPAVVVSAMNGEGREHLAPYLGQGVTVAVAGSSGAGKSTLLNWLSEADRMRVQDIREDDAKGRHTTTHRELFPIAGGALLMDTPGMRELQLWHADEGHEEAFSDIAALAANCRYRDCRHEREEGCAVLAALATGDLDRRRYNNYLKTGKEIAHQARKERIDQRSKERRSGASAGKPRQKVNHSRNWDEE</sequence>
<feature type="binding site" evidence="10">
    <location>
        <begin position="175"/>
        <end position="178"/>
    </location>
    <ligand>
        <name>GTP</name>
        <dbReference type="ChEBI" id="CHEBI:37565"/>
    </ligand>
</feature>
<evidence type="ECO:0000256" key="6">
    <source>
        <dbReference type="ARBA" id="ARBA00022801"/>
    </source>
</evidence>
<gene>
    <name evidence="10 14" type="primary">rsgA</name>
    <name evidence="14" type="ORF">H8B09_20020</name>
</gene>
<feature type="binding site" evidence="10">
    <location>
        <position position="314"/>
    </location>
    <ligand>
        <name>Zn(2+)</name>
        <dbReference type="ChEBI" id="CHEBI:29105"/>
    </ligand>
</feature>
<evidence type="ECO:0000256" key="7">
    <source>
        <dbReference type="ARBA" id="ARBA00022833"/>
    </source>
</evidence>
<evidence type="ECO:0000256" key="9">
    <source>
        <dbReference type="ARBA" id="ARBA00023134"/>
    </source>
</evidence>
<feature type="binding site" evidence="10">
    <location>
        <position position="309"/>
    </location>
    <ligand>
        <name>Zn(2+)</name>
        <dbReference type="ChEBI" id="CHEBI:29105"/>
    </ligand>
</feature>
<dbReference type="EMBL" id="JACXZA010000005">
    <property type="protein sequence ID" value="MBD3921064.1"/>
    <property type="molecule type" value="Genomic_DNA"/>
</dbReference>
<comment type="function">
    <text evidence="10">One of several proteins that assist in the late maturation steps of the functional core of the 30S ribosomal subunit. Helps release RbfA from mature subunits. May play a role in the assembly of ribosomal proteins into the subunit. Circularly permuted GTPase that catalyzes slow GTP hydrolysis, GTPase activity is stimulated by the 30S ribosomal subunit.</text>
</comment>
<keyword evidence="7 10" id="KW-0862">Zinc</keyword>
<evidence type="ECO:0000256" key="11">
    <source>
        <dbReference type="SAM" id="MobiDB-lite"/>
    </source>
</evidence>
<dbReference type="Proteomes" id="UP000609346">
    <property type="component" value="Unassembled WGS sequence"/>
</dbReference>
<dbReference type="SUPFAM" id="SSF52540">
    <property type="entry name" value="P-loop containing nucleoside triphosphate hydrolases"/>
    <property type="match status" value="1"/>
</dbReference>
<keyword evidence="1 10" id="KW-0963">Cytoplasm</keyword>
<comment type="subcellular location">
    <subcellularLocation>
        <location evidence="10">Cytoplasm</location>
    </subcellularLocation>
</comment>
<keyword evidence="2 10" id="KW-0690">Ribosome biogenesis</keyword>
<dbReference type="PANTHER" id="PTHR32120:SF10">
    <property type="entry name" value="SMALL RIBOSOMAL SUBUNIT BIOGENESIS GTPASE RSGA"/>
    <property type="match status" value="1"/>
</dbReference>
<feature type="region of interest" description="Disordered" evidence="11">
    <location>
        <begin position="348"/>
        <end position="386"/>
    </location>
</feature>
<feature type="binding site" evidence="10">
    <location>
        <position position="316"/>
    </location>
    <ligand>
        <name>Zn(2+)</name>
        <dbReference type="ChEBI" id="CHEBI:29105"/>
    </ligand>
</feature>
<feature type="binding site" evidence="10">
    <location>
        <position position="322"/>
    </location>
    <ligand>
        <name>Zn(2+)</name>
        <dbReference type="ChEBI" id="CHEBI:29105"/>
    </ligand>
</feature>
<name>A0ABR8N3N9_9BACL</name>
<dbReference type="CDD" id="cd01854">
    <property type="entry name" value="YjeQ_EngC"/>
    <property type="match status" value="1"/>
</dbReference>
<protein>
    <recommendedName>
        <fullName evidence="10">Small ribosomal subunit biogenesis GTPase RsgA</fullName>
        <ecNumber evidence="10">3.6.1.-</ecNumber>
    </recommendedName>
</protein>
<dbReference type="NCBIfam" id="TIGR00157">
    <property type="entry name" value="ribosome small subunit-dependent GTPase A"/>
    <property type="match status" value="1"/>
</dbReference>
<feature type="compositionally biased region" description="Basic and acidic residues" evidence="11">
    <location>
        <begin position="348"/>
        <end position="366"/>
    </location>
</feature>
<keyword evidence="6 10" id="KW-0378">Hydrolase</keyword>
<evidence type="ECO:0000259" key="12">
    <source>
        <dbReference type="PROSITE" id="PS50936"/>
    </source>
</evidence>
<evidence type="ECO:0000256" key="4">
    <source>
        <dbReference type="ARBA" id="ARBA00022730"/>
    </source>
</evidence>
<accession>A0ABR8N3N9</accession>
<reference evidence="14 15" key="1">
    <citation type="submission" date="2020-09" db="EMBL/GenBank/DDBJ databases">
        <title>Paenibacillus sp. strain PR3 16S rRNA gene Genome sequencing and assembly.</title>
        <authorList>
            <person name="Kim J."/>
        </authorList>
    </citation>
    <scope>NUCLEOTIDE SEQUENCE [LARGE SCALE GENOMIC DNA]</scope>
    <source>
        <strain evidence="14 15">PR3</strain>
    </source>
</reference>
<dbReference type="Gene3D" id="3.40.50.300">
    <property type="entry name" value="P-loop containing nucleotide triphosphate hydrolases"/>
    <property type="match status" value="1"/>
</dbReference>
<feature type="domain" description="CP-type G" evidence="13">
    <location>
        <begin position="130"/>
        <end position="286"/>
    </location>
</feature>
<keyword evidence="9 10" id="KW-0342">GTP-binding</keyword>
<dbReference type="InterPro" id="IPR010914">
    <property type="entry name" value="RsgA_GTPase_dom"/>
</dbReference>
<keyword evidence="5 10" id="KW-0547">Nucleotide-binding</keyword>
<dbReference type="Pfam" id="PF03193">
    <property type="entry name" value="RsgA_GTPase"/>
    <property type="match status" value="1"/>
</dbReference>
<evidence type="ECO:0000256" key="1">
    <source>
        <dbReference type="ARBA" id="ARBA00022490"/>
    </source>
</evidence>
<keyword evidence="8 10" id="KW-0694">RNA-binding</keyword>
<feature type="domain" description="EngC GTPase" evidence="12">
    <location>
        <begin position="136"/>
        <end position="284"/>
    </location>
</feature>
<dbReference type="HAMAP" id="MF_01820">
    <property type="entry name" value="GTPase_RsgA"/>
    <property type="match status" value="1"/>
</dbReference>
<keyword evidence="15" id="KW-1185">Reference proteome</keyword>
<dbReference type="PANTHER" id="PTHR32120">
    <property type="entry name" value="SMALL RIBOSOMAL SUBUNIT BIOGENESIS GTPASE RSGA"/>
    <property type="match status" value="1"/>
</dbReference>
<evidence type="ECO:0000313" key="15">
    <source>
        <dbReference type="Proteomes" id="UP000609346"/>
    </source>
</evidence>
<comment type="caution">
    <text evidence="14">The sequence shown here is derived from an EMBL/GenBank/DDBJ whole genome shotgun (WGS) entry which is preliminary data.</text>
</comment>
<dbReference type="InterPro" id="IPR030378">
    <property type="entry name" value="G_CP_dom"/>
</dbReference>
<dbReference type="Gene3D" id="1.10.40.50">
    <property type="entry name" value="Probable gtpase engc, domain 3"/>
    <property type="match status" value="1"/>
</dbReference>
<comment type="cofactor">
    <cofactor evidence="10">
        <name>Zn(2+)</name>
        <dbReference type="ChEBI" id="CHEBI:29105"/>
    </cofactor>
    <text evidence="10">Binds 1 zinc ion per subunit.</text>
</comment>
<proteinExistence type="inferred from homology"/>
<dbReference type="PROSITE" id="PS50936">
    <property type="entry name" value="ENGC_GTPASE"/>
    <property type="match status" value="1"/>
</dbReference>
<evidence type="ECO:0000256" key="2">
    <source>
        <dbReference type="ARBA" id="ARBA00022517"/>
    </source>
</evidence>
<comment type="subunit">
    <text evidence="10">Monomer. Associates with 30S ribosomal subunit, binds 16S rRNA.</text>
</comment>
<dbReference type="InterPro" id="IPR027417">
    <property type="entry name" value="P-loop_NTPase"/>
</dbReference>
<evidence type="ECO:0000259" key="13">
    <source>
        <dbReference type="PROSITE" id="PS51721"/>
    </source>
</evidence>
<keyword evidence="3 10" id="KW-0479">Metal-binding</keyword>
<evidence type="ECO:0000256" key="5">
    <source>
        <dbReference type="ARBA" id="ARBA00022741"/>
    </source>
</evidence>
<comment type="similarity">
    <text evidence="10">Belongs to the TRAFAC class YlqF/YawG GTPase family. RsgA subfamily.</text>
</comment>
<evidence type="ECO:0000256" key="10">
    <source>
        <dbReference type="HAMAP-Rule" id="MF_01820"/>
    </source>
</evidence>
<keyword evidence="4 10" id="KW-0699">rRNA-binding</keyword>
<evidence type="ECO:0000256" key="3">
    <source>
        <dbReference type="ARBA" id="ARBA00022723"/>
    </source>
</evidence>
<dbReference type="EC" id="3.6.1.-" evidence="10"/>
<dbReference type="InterPro" id="IPR004881">
    <property type="entry name" value="Ribosome_biogen_GTPase_RsgA"/>
</dbReference>
<evidence type="ECO:0000313" key="14">
    <source>
        <dbReference type="EMBL" id="MBD3921064.1"/>
    </source>
</evidence>
<dbReference type="PROSITE" id="PS51721">
    <property type="entry name" value="G_CP"/>
    <property type="match status" value="1"/>
</dbReference>